<dbReference type="Gene3D" id="3.90.550.10">
    <property type="entry name" value="Spore Coat Polysaccharide Biosynthesis Protein SpsA, Chain A"/>
    <property type="match status" value="1"/>
</dbReference>
<reference evidence="1 2" key="1">
    <citation type="journal article" date="2023" name="Int. J. Syst. Evol. Microbiol.">
        <title>Terrisporobacter hibernicus sp. nov., isolated from bovine faeces in Northern Ireland.</title>
        <authorList>
            <person name="Mitchell M."/>
            <person name="Nguyen S.V."/>
            <person name="Connor M."/>
            <person name="Fairley D.J."/>
            <person name="Donoghue O."/>
            <person name="Marshall H."/>
            <person name="Koolman L."/>
            <person name="McMullan G."/>
            <person name="Schaffer K.E."/>
            <person name="McGrath J.W."/>
            <person name="Fanning S."/>
        </authorList>
    </citation>
    <scope>NUCLEOTIDE SEQUENCE [LARGE SCALE GENOMIC DNA]</scope>
    <source>
        <strain evidence="1 2">MCA3</strain>
    </source>
</reference>
<dbReference type="Proteomes" id="UP001198983">
    <property type="component" value="Chromosome"/>
</dbReference>
<dbReference type="SUPFAM" id="SSF53448">
    <property type="entry name" value="Nucleotide-diphospho-sugar transferases"/>
    <property type="match status" value="1"/>
</dbReference>
<evidence type="ECO:0000313" key="2">
    <source>
        <dbReference type="Proteomes" id="UP001198983"/>
    </source>
</evidence>
<dbReference type="Pfam" id="PF02348">
    <property type="entry name" value="CTP_transf_3"/>
    <property type="match status" value="1"/>
</dbReference>
<dbReference type="InterPro" id="IPR029044">
    <property type="entry name" value="Nucleotide-diphossugar_trans"/>
</dbReference>
<dbReference type="CDD" id="cd02518">
    <property type="entry name" value="GT2_SpsF"/>
    <property type="match status" value="1"/>
</dbReference>
<protein>
    <submittedName>
        <fullName evidence="1">Glycosyltransferase family protein</fullName>
    </submittedName>
</protein>
<gene>
    <name evidence="1" type="ORF">JW646_12030</name>
</gene>
<dbReference type="EMBL" id="CP081135">
    <property type="protein sequence ID" value="UEL46373.1"/>
    <property type="molecule type" value="Genomic_DNA"/>
</dbReference>
<accession>A0AAX2ZAV3</accession>
<dbReference type="PANTHER" id="PTHR42866">
    <property type="entry name" value="3-DEOXY-MANNO-OCTULOSONATE CYTIDYLYLTRANSFERASE"/>
    <property type="match status" value="1"/>
</dbReference>
<name>A0AAX2ZAV3_9FIRM</name>
<keyword evidence="2" id="KW-1185">Reference proteome</keyword>
<sequence>MNKKITVIIQARMGSTRLPGKVLMNINGKTVLHHVIDRVRQCKNIDDIIIATTTLEKDDLIVKEVEKMECKYFRGSEDNVLDRYYEAATLNKSDIIIRITSDCPLIDPKVVDEMIDFYINNNYEMVTNACADSSKRTYPRGLDTEIFSYKVLKEAKENAKESYQLEHVTPYIYENTSKIFYYKNNIDYSKYRFTLDTKEDLKLIKEIYKNLYFGENNFYLKEVIEVMENNPDLYFINNSIKQKHIKE</sequence>
<proteinExistence type="predicted"/>
<dbReference type="AlphaFoldDB" id="A0AAX2ZAV3"/>
<evidence type="ECO:0000313" key="1">
    <source>
        <dbReference type="EMBL" id="UEL46373.1"/>
    </source>
</evidence>
<dbReference type="InterPro" id="IPR003329">
    <property type="entry name" value="Cytidylyl_trans"/>
</dbReference>
<dbReference type="KEGG" id="tem:JW646_12030"/>
<dbReference type="GO" id="GO:0005829">
    <property type="term" value="C:cytosol"/>
    <property type="evidence" value="ECO:0007669"/>
    <property type="project" value="TreeGrafter"/>
</dbReference>
<dbReference type="RefSeq" id="WP_148555950.1">
    <property type="nucleotide sequence ID" value="NZ_CP081135.1"/>
</dbReference>
<organism evidence="1 2">
    <name type="scientific">Terrisporobacter hibernicus</name>
    <dbReference type="NCBI Taxonomy" id="2813371"/>
    <lineage>
        <taxon>Bacteria</taxon>
        <taxon>Bacillati</taxon>
        <taxon>Bacillota</taxon>
        <taxon>Clostridia</taxon>
        <taxon>Peptostreptococcales</taxon>
        <taxon>Peptostreptococcaceae</taxon>
        <taxon>Terrisporobacter</taxon>
    </lineage>
</organism>
<dbReference type="PANTHER" id="PTHR42866:SF1">
    <property type="entry name" value="SPORE COAT POLYSACCHARIDE BIOSYNTHESIS PROTEIN SPSF"/>
    <property type="match status" value="1"/>
</dbReference>